<accession>A0A2K4Y5T3</accession>
<dbReference type="InterPro" id="IPR053188">
    <property type="entry name" value="FkbM_Methyltransferase"/>
</dbReference>
<dbReference type="InterPro" id="IPR006342">
    <property type="entry name" value="FkbM_mtfrase"/>
</dbReference>
<dbReference type="GO" id="GO:0032259">
    <property type="term" value="P:methylation"/>
    <property type="evidence" value="ECO:0007669"/>
    <property type="project" value="UniProtKB-KW"/>
</dbReference>
<protein>
    <submittedName>
        <fullName evidence="2">FkbM family methyltransferase</fullName>
    </submittedName>
</protein>
<dbReference type="Proteomes" id="UP000236318">
    <property type="component" value="Unassembled WGS sequence"/>
</dbReference>
<dbReference type="RefSeq" id="WP_096290864.1">
    <property type="nucleotide sequence ID" value="NZ_FXEG02000002.1"/>
</dbReference>
<evidence type="ECO:0000259" key="1">
    <source>
        <dbReference type="Pfam" id="PF05050"/>
    </source>
</evidence>
<keyword evidence="3" id="KW-1185">Reference proteome</keyword>
<proteinExistence type="predicted"/>
<feature type="domain" description="Methyltransferase FkbM" evidence="1">
    <location>
        <begin position="28"/>
        <end position="195"/>
    </location>
</feature>
<reference evidence="2" key="1">
    <citation type="submission" date="2018-01" db="EMBL/GenBank/DDBJ databases">
        <authorList>
            <consortium name="Urmite Genomes"/>
        </authorList>
    </citation>
    <scope>NUCLEOTIDE SEQUENCE [LARGE SCALE GENOMIC DNA]</scope>
    <source>
        <strain evidence="2">AFP003</strain>
    </source>
</reference>
<name>A0A2K4Y5T3_9MYCO</name>
<organism evidence="2 3">
    <name type="scientific">Mycobacterium ahvazicum</name>
    <dbReference type="NCBI Taxonomy" id="1964395"/>
    <lineage>
        <taxon>Bacteria</taxon>
        <taxon>Bacillati</taxon>
        <taxon>Actinomycetota</taxon>
        <taxon>Actinomycetes</taxon>
        <taxon>Mycobacteriales</taxon>
        <taxon>Mycobacteriaceae</taxon>
        <taxon>Mycobacterium</taxon>
        <taxon>Mycobacterium simiae complex</taxon>
    </lineage>
</organism>
<dbReference type="GO" id="GO:0008171">
    <property type="term" value="F:O-methyltransferase activity"/>
    <property type="evidence" value="ECO:0007669"/>
    <property type="project" value="TreeGrafter"/>
</dbReference>
<dbReference type="NCBIfam" id="TIGR01444">
    <property type="entry name" value="fkbM_fam"/>
    <property type="match status" value="1"/>
</dbReference>
<dbReference type="Pfam" id="PF05050">
    <property type="entry name" value="Methyltransf_21"/>
    <property type="match status" value="1"/>
</dbReference>
<keyword evidence="2" id="KW-0489">Methyltransferase</keyword>
<dbReference type="PANTHER" id="PTHR36973">
    <property type="entry name" value="SLL1456 PROTEIN-RELATED"/>
    <property type="match status" value="1"/>
</dbReference>
<dbReference type="InterPro" id="IPR029063">
    <property type="entry name" value="SAM-dependent_MTases_sf"/>
</dbReference>
<evidence type="ECO:0000313" key="3">
    <source>
        <dbReference type="Proteomes" id="UP000236318"/>
    </source>
</evidence>
<dbReference type="SUPFAM" id="SSF53335">
    <property type="entry name" value="S-adenosyl-L-methionine-dependent methyltransferases"/>
    <property type="match status" value="1"/>
</dbReference>
<sequence>MADVPDGTSKIADFWSLVVPQRITEIVDVGANPIDSEPPYTPMLAARLCRVTGFEPQGDPLRTLQSREGLPERYLPYAVGDGKAHTLNVCRGSGMTSLLELDPAALDVFEYLKLPGLVVERVPVQAHKLDDISEIEHVDFLKIDVQGSELAVFRGGTARLAETVAIQTEIPFVTLYKDQPTLGDIDAELRGQGFIPHGFREIKLWPISPCLDPRQPINQLLEADMVYVRDFIHAETMSDEQLKHLALIAHYCYRSFDLALRCVLLLERRKAVEAGVLQGYLNLLSAG</sequence>
<dbReference type="OrthoDB" id="4104638at2"/>
<evidence type="ECO:0000313" key="2">
    <source>
        <dbReference type="EMBL" id="SOX52142.1"/>
    </source>
</evidence>
<dbReference type="EMBL" id="FXEG02000002">
    <property type="protein sequence ID" value="SOX52142.1"/>
    <property type="molecule type" value="Genomic_DNA"/>
</dbReference>
<comment type="caution">
    <text evidence="2">The sequence shown here is derived from an EMBL/GenBank/DDBJ whole genome shotgun (WGS) entry which is preliminary data.</text>
</comment>
<keyword evidence="2" id="KW-0808">Transferase</keyword>
<dbReference type="AlphaFoldDB" id="A0A2K4Y5T3"/>
<gene>
    <name evidence="2" type="ORF">MAAFP003_805</name>
</gene>
<dbReference type="PANTHER" id="PTHR36973:SF4">
    <property type="entry name" value="NODULATION PROTEIN"/>
    <property type="match status" value="1"/>
</dbReference>
<dbReference type="Gene3D" id="3.40.50.150">
    <property type="entry name" value="Vaccinia Virus protein VP39"/>
    <property type="match status" value="1"/>
</dbReference>